<evidence type="ECO:0000313" key="7">
    <source>
        <dbReference type="Proteomes" id="UP001519363"/>
    </source>
</evidence>
<dbReference type="RefSeq" id="WP_086783834.1">
    <property type="nucleotide sequence ID" value="NZ_JAGIOO010000001.1"/>
</dbReference>
<keyword evidence="2 3" id="KW-0560">Oxidoreductase</keyword>
<sequence length="408" mass="43812">MVEVVEKPLAPVAEEAGRPAPLLELTWTDPVTGKRGYLVIDRLVRGVSSGGLRMREGCTLGEVRGLARGMTAKEALNYDPAARYLPLGGAKGGIDCSPYDPDARAVLRRYLQAVRPYLERAWTTGEDLGLRQDVLDEVIAEIGLRSSIQAVFPLLDDEPAAVQRLAAAFAIEVDGISLDELVGGAGVAEAALTAMAELGLPREGARVVVQGFGSMGGATARFLAEAGLRVVGIADVHGTVTNPAGLDVERLLLTRDTFGAVDRTQLRPTDQELPREAWLTLPTEILIPAAVSYCVNTANHQDLAARLVVEAANMPVTPEAETALAARGVVVIPDFVANSATNSWWWWTLFGDIDADADEAFAKVRTRMRRLVTEMLGRSRRSGELPRAVATAMTEENLVAIEKRFGHG</sequence>
<evidence type="ECO:0000256" key="4">
    <source>
        <dbReference type="RuleBase" id="RU004417"/>
    </source>
</evidence>
<evidence type="ECO:0000313" key="6">
    <source>
        <dbReference type="EMBL" id="MBP2471490.1"/>
    </source>
</evidence>
<dbReference type="InterPro" id="IPR046346">
    <property type="entry name" value="Aminoacid_DH-like_N_sf"/>
</dbReference>
<dbReference type="SMART" id="SM00839">
    <property type="entry name" value="ELFV_dehydrog"/>
    <property type="match status" value="1"/>
</dbReference>
<dbReference type="PRINTS" id="PR00082">
    <property type="entry name" value="GLFDHDRGNASE"/>
</dbReference>
<dbReference type="InterPro" id="IPR036291">
    <property type="entry name" value="NAD(P)-bd_dom_sf"/>
</dbReference>
<dbReference type="Proteomes" id="UP001519363">
    <property type="component" value="Unassembled WGS sequence"/>
</dbReference>
<dbReference type="Gene3D" id="3.40.50.10860">
    <property type="entry name" value="Leucine Dehydrogenase, chain A, domain 1"/>
    <property type="match status" value="1"/>
</dbReference>
<dbReference type="SUPFAM" id="SSF53223">
    <property type="entry name" value="Aminoacid dehydrogenase-like, N-terminal domain"/>
    <property type="match status" value="1"/>
</dbReference>
<organism evidence="6 7">
    <name type="scientific">Crossiella equi</name>
    <dbReference type="NCBI Taxonomy" id="130796"/>
    <lineage>
        <taxon>Bacteria</taxon>
        <taxon>Bacillati</taxon>
        <taxon>Actinomycetota</taxon>
        <taxon>Actinomycetes</taxon>
        <taxon>Pseudonocardiales</taxon>
        <taxon>Pseudonocardiaceae</taxon>
        <taxon>Crossiella</taxon>
    </lineage>
</organism>
<evidence type="ECO:0000256" key="1">
    <source>
        <dbReference type="ARBA" id="ARBA00006382"/>
    </source>
</evidence>
<evidence type="ECO:0000256" key="2">
    <source>
        <dbReference type="ARBA" id="ARBA00023002"/>
    </source>
</evidence>
<keyword evidence="6" id="KW-0436">Ligase</keyword>
<dbReference type="InterPro" id="IPR006095">
    <property type="entry name" value="Glu/Leu/Phe/Val/Trp_DH"/>
</dbReference>
<keyword evidence="7" id="KW-1185">Reference proteome</keyword>
<dbReference type="SUPFAM" id="SSF51735">
    <property type="entry name" value="NAD(P)-binding Rossmann-fold domains"/>
    <property type="match status" value="1"/>
</dbReference>
<gene>
    <name evidence="6" type="ORF">JOF53_000362</name>
</gene>
<proteinExistence type="inferred from homology"/>
<reference evidence="6 7" key="1">
    <citation type="submission" date="2021-03" db="EMBL/GenBank/DDBJ databases">
        <title>Sequencing the genomes of 1000 actinobacteria strains.</title>
        <authorList>
            <person name="Klenk H.-P."/>
        </authorList>
    </citation>
    <scope>NUCLEOTIDE SEQUENCE [LARGE SCALE GENOMIC DNA]</scope>
    <source>
        <strain evidence="6 7">DSM 44580</strain>
    </source>
</reference>
<dbReference type="PANTHER" id="PTHR11606">
    <property type="entry name" value="GLUTAMATE DEHYDROGENASE"/>
    <property type="match status" value="1"/>
</dbReference>
<dbReference type="EMBL" id="JAGIOO010000001">
    <property type="protein sequence ID" value="MBP2471490.1"/>
    <property type="molecule type" value="Genomic_DNA"/>
</dbReference>
<comment type="similarity">
    <text evidence="1 3 4">Belongs to the Glu/Leu/Phe/Val dehydrogenases family.</text>
</comment>
<dbReference type="Gene3D" id="3.40.50.720">
    <property type="entry name" value="NAD(P)-binding Rossmann-like Domain"/>
    <property type="match status" value="1"/>
</dbReference>
<dbReference type="PIRSF" id="PIRSF000185">
    <property type="entry name" value="Glu_DH"/>
    <property type="match status" value="1"/>
</dbReference>
<dbReference type="PANTHER" id="PTHR11606:SF13">
    <property type="entry name" value="GLUTAMATE DEHYDROGENASE 1, MITOCHONDRIAL"/>
    <property type="match status" value="1"/>
</dbReference>
<evidence type="ECO:0000259" key="5">
    <source>
        <dbReference type="SMART" id="SM00839"/>
    </source>
</evidence>
<dbReference type="GO" id="GO:0004353">
    <property type="term" value="F:glutamate dehydrogenase [NAD(P)+] activity"/>
    <property type="evidence" value="ECO:0007669"/>
    <property type="project" value="UniProtKB-EC"/>
</dbReference>
<dbReference type="InterPro" id="IPR006097">
    <property type="entry name" value="Glu/Leu/Phe/Val/Trp_DH_dimer"/>
</dbReference>
<feature type="domain" description="Glutamate/phenylalanine/leucine/valine/L-tryptophan dehydrogenase C-terminal" evidence="5">
    <location>
        <begin position="175"/>
        <end position="406"/>
    </location>
</feature>
<dbReference type="InterPro" id="IPR033524">
    <property type="entry name" value="Glu/Leu/Phe/Val_DH_AS"/>
</dbReference>
<dbReference type="Pfam" id="PF02812">
    <property type="entry name" value="ELFV_dehydrog_N"/>
    <property type="match status" value="1"/>
</dbReference>
<evidence type="ECO:0000256" key="3">
    <source>
        <dbReference type="PIRNR" id="PIRNR000185"/>
    </source>
</evidence>
<dbReference type="InterPro" id="IPR014362">
    <property type="entry name" value="Glu_DH"/>
</dbReference>
<dbReference type="InterPro" id="IPR006096">
    <property type="entry name" value="Glu/Leu/Phe/Val/Trp_DH_C"/>
</dbReference>
<comment type="caution">
    <text evidence="6">The sequence shown here is derived from an EMBL/GenBank/DDBJ whole genome shotgun (WGS) entry which is preliminary data.</text>
</comment>
<protein>
    <recommendedName>
        <fullName evidence="3">Glutamate dehydrogenase</fullName>
    </recommendedName>
</protein>
<name>A0ABS5A714_9PSEU</name>
<dbReference type="Pfam" id="PF00208">
    <property type="entry name" value="ELFV_dehydrog"/>
    <property type="match status" value="1"/>
</dbReference>
<dbReference type="GO" id="GO:0016874">
    <property type="term" value="F:ligase activity"/>
    <property type="evidence" value="ECO:0007669"/>
    <property type="project" value="UniProtKB-KW"/>
</dbReference>
<accession>A0ABS5A714</accession>
<dbReference type="PROSITE" id="PS00074">
    <property type="entry name" value="GLFV_DEHYDROGENASE"/>
    <property type="match status" value="1"/>
</dbReference>